<feature type="binding site" description="axial binding residue" evidence="9">
    <location>
        <position position="255"/>
    </location>
    <ligand>
        <name>heme</name>
        <dbReference type="ChEBI" id="CHEBI:30413"/>
    </ligand>
    <ligandPart>
        <name>Fe</name>
        <dbReference type="ChEBI" id="CHEBI:18248"/>
    </ligandPart>
</feature>
<dbReference type="GO" id="GO:0019441">
    <property type="term" value="P:L-tryptophan catabolic process to kynurenine"/>
    <property type="evidence" value="ECO:0007669"/>
    <property type="project" value="UniProtKB-UniRule"/>
</dbReference>
<dbReference type="Pfam" id="PF03301">
    <property type="entry name" value="Trp_dioxygenase"/>
    <property type="match status" value="2"/>
</dbReference>
<evidence type="ECO:0000256" key="7">
    <source>
        <dbReference type="ARBA" id="ARBA00023079"/>
    </source>
</evidence>
<evidence type="ECO:0000256" key="3">
    <source>
        <dbReference type="ARBA" id="ARBA00022723"/>
    </source>
</evidence>
<feature type="binding site" evidence="9">
    <location>
        <position position="132"/>
    </location>
    <ligand>
        <name>substrate</name>
    </ligand>
</feature>
<dbReference type="OrthoDB" id="9776847at2"/>
<keyword evidence="4 9" id="KW-0223">Dioxygenase</keyword>
<keyword evidence="3 9" id="KW-0479">Metal-binding</keyword>
<comment type="cofactor">
    <cofactor evidence="9">
        <name>heme</name>
        <dbReference type="ChEBI" id="CHEBI:30413"/>
    </cofactor>
    <text evidence="9">Binds 1 heme group per subunit.</text>
</comment>
<protein>
    <recommendedName>
        <fullName evidence="9">Tryptophan 2,3-dioxygenase</fullName>
        <shortName evidence="9">TDO</shortName>
        <ecNumber evidence="9">1.13.11.11</ecNumber>
    </recommendedName>
    <alternativeName>
        <fullName evidence="9">Tryptamin 2,3-dioxygenase</fullName>
    </alternativeName>
    <alternativeName>
        <fullName evidence="9">Tryptophan oxygenase</fullName>
        <shortName evidence="9">TO</shortName>
        <shortName evidence="9">TRPO</shortName>
    </alternativeName>
    <alternativeName>
        <fullName evidence="9">Tryptophan pyrrolase</fullName>
    </alternativeName>
    <alternativeName>
        <fullName evidence="9">Tryptophanase</fullName>
    </alternativeName>
</protein>
<keyword evidence="12" id="KW-1185">Reference proteome</keyword>
<evidence type="ECO:0000256" key="8">
    <source>
        <dbReference type="ARBA" id="ARBA00050412"/>
    </source>
</evidence>
<dbReference type="FunFam" id="1.20.58.480:FF:000001">
    <property type="entry name" value="Tryptophan 2,3-dioxygenase"/>
    <property type="match status" value="1"/>
</dbReference>
<dbReference type="PATRIC" id="fig|1758689.4.peg.1062"/>
<evidence type="ECO:0000256" key="5">
    <source>
        <dbReference type="ARBA" id="ARBA00023002"/>
    </source>
</evidence>
<dbReference type="RefSeq" id="WP_066637161.1">
    <property type="nucleotide sequence ID" value="NZ_CP014989.1"/>
</dbReference>
<feature type="region of interest" description="Disordered" evidence="10">
    <location>
        <begin position="1"/>
        <end position="27"/>
    </location>
</feature>
<dbReference type="KEGG" id="serj:SGUI_1024"/>
<reference evidence="11 12" key="1">
    <citation type="submission" date="2016-03" db="EMBL/GenBank/DDBJ databases">
        <title>Shallow-sea hydrothermal system.</title>
        <authorList>
            <person name="Tang K."/>
        </authorList>
    </citation>
    <scope>NUCLEOTIDE SEQUENCE [LARGE SCALE GENOMIC DNA]</scope>
    <source>
        <strain evidence="11 12">JLT9</strain>
    </source>
</reference>
<feature type="compositionally biased region" description="Basic and acidic residues" evidence="10">
    <location>
        <begin position="8"/>
        <end position="26"/>
    </location>
</feature>
<comment type="pathway">
    <text evidence="9">Amino-acid degradation; L-tryptophan degradation via kynurenine pathway; L-kynurenine from L-tryptophan: step 1/2.</text>
</comment>
<feature type="binding site" evidence="9">
    <location>
        <position position="128"/>
    </location>
    <ligand>
        <name>substrate</name>
    </ligand>
</feature>
<evidence type="ECO:0000313" key="12">
    <source>
        <dbReference type="Proteomes" id="UP000092482"/>
    </source>
</evidence>
<dbReference type="Proteomes" id="UP000092482">
    <property type="component" value="Chromosome"/>
</dbReference>
<keyword evidence="2 9" id="KW-0349">Heme</keyword>
<proteinExistence type="inferred from homology"/>
<sequence length="312" mass="35470">MPSSDARSGADLDPVTRHTRSRRDLEQGIEQDFGQNLSYGAYLDLPTLLSAQHPRATPPQHDELLFIIQHQTTELWLRLVIHELTSARALLAADDHRQALKRIARVKHIQASMTEQWSVLATLTPSEYAQFRAFLATGSGFQSWQYRAVEFMLGNKNAGMLPVFAHDEEQHAELERLLHEPSLYDEVLAWLARRGHPIPQEVLDRDVSQPYEAHEGVVAALSRIYADPQEHWAEYETAEELVDLEDNFQVWRFRHLKTVERIIGSKRGSGGSSGVPFLRRALELTFFPELYDVRSAIQDVTPEGYHGGDGRG</sequence>
<evidence type="ECO:0000256" key="2">
    <source>
        <dbReference type="ARBA" id="ARBA00022617"/>
    </source>
</evidence>
<dbReference type="GO" id="GO:0046872">
    <property type="term" value="F:metal ion binding"/>
    <property type="evidence" value="ECO:0007669"/>
    <property type="project" value="UniProtKB-KW"/>
</dbReference>
<dbReference type="InterPro" id="IPR004981">
    <property type="entry name" value="Trp_2_3_dOase"/>
</dbReference>
<dbReference type="PANTHER" id="PTHR10138">
    <property type="entry name" value="TRYPTOPHAN 2,3-DIOXYGENASE"/>
    <property type="match status" value="1"/>
</dbReference>
<evidence type="ECO:0000256" key="6">
    <source>
        <dbReference type="ARBA" id="ARBA00023004"/>
    </source>
</evidence>
<comment type="function">
    <text evidence="9">Heme-dependent dioxygenase that catalyzes the oxidative cleavage of the L-tryptophan (L-Trp) pyrrole ring and converts L-tryptophan to N-formyl-L-kynurenine. Catalyzes the oxidative cleavage of the indole moiety.</text>
</comment>
<dbReference type="GO" id="GO:0019442">
    <property type="term" value="P:L-tryptophan catabolic process to acetyl-CoA"/>
    <property type="evidence" value="ECO:0007669"/>
    <property type="project" value="TreeGrafter"/>
</dbReference>
<accession>A0A1B1NAF3</accession>
<dbReference type="EC" id="1.13.11.11" evidence="9"/>
<evidence type="ECO:0000256" key="4">
    <source>
        <dbReference type="ARBA" id="ARBA00022964"/>
    </source>
</evidence>
<comment type="subunit">
    <text evidence="1 9">Homotetramer.</text>
</comment>
<feature type="binding site" evidence="9">
    <location>
        <begin position="66"/>
        <end position="70"/>
    </location>
    <ligand>
        <name>substrate</name>
    </ligand>
</feature>
<dbReference type="SUPFAM" id="SSF140959">
    <property type="entry name" value="Indolic compounds 2,3-dioxygenase-like"/>
    <property type="match status" value="1"/>
</dbReference>
<dbReference type="PANTHER" id="PTHR10138:SF0">
    <property type="entry name" value="TRYPTOPHAN 2,3-DIOXYGENASE"/>
    <property type="match status" value="1"/>
</dbReference>
<keyword evidence="6 9" id="KW-0408">Iron</keyword>
<dbReference type="HAMAP" id="MF_01972">
    <property type="entry name" value="T23O"/>
    <property type="match status" value="1"/>
</dbReference>
<gene>
    <name evidence="9" type="primary">kynA</name>
    <name evidence="11" type="ORF">SGUI_1024</name>
</gene>
<name>A0A1B1NAF3_9MICO</name>
<dbReference type="GO" id="GO:0020037">
    <property type="term" value="F:heme binding"/>
    <property type="evidence" value="ECO:0007669"/>
    <property type="project" value="UniProtKB-UniRule"/>
</dbReference>
<organism evidence="11 12">
    <name type="scientific">Serinicoccus hydrothermalis</name>
    <dbReference type="NCBI Taxonomy" id="1758689"/>
    <lineage>
        <taxon>Bacteria</taxon>
        <taxon>Bacillati</taxon>
        <taxon>Actinomycetota</taxon>
        <taxon>Actinomycetes</taxon>
        <taxon>Micrococcales</taxon>
        <taxon>Ornithinimicrobiaceae</taxon>
        <taxon>Serinicoccus</taxon>
    </lineage>
</organism>
<dbReference type="GO" id="GO:0004833">
    <property type="term" value="F:L-tryptophan 2,3-dioxygenase activity"/>
    <property type="evidence" value="ECO:0007669"/>
    <property type="project" value="UniProtKB-UniRule"/>
</dbReference>
<evidence type="ECO:0000256" key="1">
    <source>
        <dbReference type="ARBA" id="ARBA00011881"/>
    </source>
</evidence>
<comment type="catalytic activity">
    <reaction evidence="8 9">
        <text>L-tryptophan + O2 = N-formyl-L-kynurenine</text>
        <dbReference type="Rhea" id="RHEA:24536"/>
        <dbReference type="ChEBI" id="CHEBI:15379"/>
        <dbReference type="ChEBI" id="CHEBI:57912"/>
        <dbReference type="ChEBI" id="CHEBI:58629"/>
        <dbReference type="EC" id="1.13.11.11"/>
    </reaction>
</comment>
<evidence type="ECO:0000256" key="9">
    <source>
        <dbReference type="HAMAP-Rule" id="MF_01972"/>
    </source>
</evidence>
<evidence type="ECO:0000256" key="10">
    <source>
        <dbReference type="SAM" id="MobiDB-lite"/>
    </source>
</evidence>
<comment type="caution">
    <text evidence="9">Lacks conserved residue(s) required for the propagation of feature annotation.</text>
</comment>
<dbReference type="EMBL" id="CP014989">
    <property type="protein sequence ID" value="ANS78420.1"/>
    <property type="molecule type" value="Genomic_DNA"/>
</dbReference>
<dbReference type="AlphaFoldDB" id="A0A1B1NAF3"/>
<dbReference type="UniPathway" id="UPA00333">
    <property type="reaction ID" value="UER00453"/>
</dbReference>
<dbReference type="Gene3D" id="1.20.58.480">
    <property type="match status" value="1"/>
</dbReference>
<dbReference type="InterPro" id="IPR037217">
    <property type="entry name" value="Trp/Indoleamine_2_3_dOase-like"/>
</dbReference>
<evidence type="ECO:0000313" key="11">
    <source>
        <dbReference type="EMBL" id="ANS78420.1"/>
    </source>
</evidence>
<comment type="similarity">
    <text evidence="9">Belongs to the tryptophan 2,3-dioxygenase family.</text>
</comment>
<keyword evidence="7 9" id="KW-0823">Tryptophan catabolism</keyword>
<keyword evidence="5 9" id="KW-0560">Oxidoreductase</keyword>
<dbReference type="STRING" id="1758689.SGUI_1024"/>